<dbReference type="GO" id="GO:0008270">
    <property type="term" value="F:zinc ion binding"/>
    <property type="evidence" value="ECO:0007669"/>
    <property type="project" value="InterPro"/>
</dbReference>
<sequence>ADSLNSLDRFYQEFNNRVQSSKTLLCFSLGQTNKVLWDFWGHTYNNPGCDHAETVALRAIKDFLKQCREEMSRKYELTMYLSFSPCAGCCKRLTAFVRSESAVQVSILVSRLYFPQYRDTRENLRQLVHSGIRLEVMGRKDFEKCHHLFVDYCSNFEEWPELDEESENGRAVLQGILEQHLAVTDTRRCWNQLDLTRA</sequence>
<organism evidence="3 4">
    <name type="scientific">Scleropages formosus</name>
    <name type="common">Asian bonytongue</name>
    <name type="synonym">Osteoglossum formosum</name>
    <dbReference type="NCBI Taxonomy" id="113540"/>
    <lineage>
        <taxon>Eukaryota</taxon>
        <taxon>Metazoa</taxon>
        <taxon>Chordata</taxon>
        <taxon>Craniata</taxon>
        <taxon>Vertebrata</taxon>
        <taxon>Euteleostomi</taxon>
        <taxon>Actinopterygii</taxon>
        <taxon>Neopterygii</taxon>
        <taxon>Teleostei</taxon>
        <taxon>Osteoglossocephala</taxon>
        <taxon>Osteoglossomorpha</taxon>
        <taxon>Osteoglossiformes</taxon>
        <taxon>Osteoglossidae</taxon>
        <taxon>Scleropages</taxon>
    </lineage>
</organism>
<evidence type="ECO:0000313" key="4">
    <source>
        <dbReference type="Proteomes" id="UP000694397"/>
    </source>
</evidence>
<keyword evidence="4" id="KW-1185">Reference proteome</keyword>
<keyword evidence="1" id="KW-0479">Metal-binding</keyword>
<dbReference type="PANTHER" id="PTHR13857">
    <property type="entry name" value="MRNA EDITING ENZYME"/>
    <property type="match status" value="1"/>
</dbReference>
<dbReference type="InterPro" id="IPR016193">
    <property type="entry name" value="Cytidine_deaminase-like"/>
</dbReference>
<dbReference type="GO" id="GO:0005737">
    <property type="term" value="C:cytoplasm"/>
    <property type="evidence" value="ECO:0007669"/>
    <property type="project" value="TreeGrafter"/>
</dbReference>
<dbReference type="GO" id="GO:0005634">
    <property type="term" value="C:nucleus"/>
    <property type="evidence" value="ECO:0007669"/>
    <property type="project" value="TreeGrafter"/>
</dbReference>
<dbReference type="Ensembl" id="ENSSFOT00015009727.2">
    <property type="protein sequence ID" value="ENSSFOP00015009596.2"/>
    <property type="gene ID" value="ENSSFOG00015006223.2"/>
</dbReference>
<evidence type="ECO:0000256" key="1">
    <source>
        <dbReference type="ARBA" id="ARBA00022723"/>
    </source>
</evidence>
<dbReference type="Pfam" id="PF18772">
    <property type="entry name" value="APOBEC2"/>
    <property type="match status" value="1"/>
</dbReference>
<dbReference type="AlphaFoldDB" id="A0A8C9R2M0"/>
<dbReference type="GO" id="GO:0004126">
    <property type="term" value="F:cytidine deaminase activity"/>
    <property type="evidence" value="ECO:0007669"/>
    <property type="project" value="TreeGrafter"/>
</dbReference>
<protein>
    <recommendedName>
        <fullName evidence="5">CMP/dCMP-type deaminase domain-containing protein</fullName>
    </recommendedName>
</protein>
<dbReference type="GO" id="GO:0016554">
    <property type="term" value="P:cytidine to uridine editing"/>
    <property type="evidence" value="ECO:0007669"/>
    <property type="project" value="TreeGrafter"/>
</dbReference>
<accession>A0A8C9R2M0</accession>
<evidence type="ECO:0000256" key="2">
    <source>
        <dbReference type="ARBA" id="ARBA00022801"/>
    </source>
</evidence>
<evidence type="ECO:0008006" key="5">
    <source>
        <dbReference type="Google" id="ProtNLM"/>
    </source>
</evidence>
<dbReference type="SUPFAM" id="SSF53927">
    <property type="entry name" value="Cytidine deaminase-like"/>
    <property type="match status" value="1"/>
</dbReference>
<dbReference type="GO" id="GO:0003723">
    <property type="term" value="F:RNA binding"/>
    <property type="evidence" value="ECO:0007669"/>
    <property type="project" value="TreeGrafter"/>
</dbReference>
<name>A0A8C9R2M0_SCLFO</name>
<dbReference type="GeneTree" id="ENSGT00730000112498"/>
<dbReference type="InterPro" id="IPR050610">
    <property type="entry name" value="APOBEC_Cyt_Deaminase"/>
</dbReference>
<dbReference type="OrthoDB" id="8500044at2759"/>
<keyword evidence="2" id="KW-0378">Hydrolase</keyword>
<dbReference type="PANTHER" id="PTHR13857:SF42">
    <property type="entry name" value="SINGLE-STRANDED DNA CYTOSINE DEAMINASE-LIKE"/>
    <property type="match status" value="1"/>
</dbReference>
<dbReference type="Gene3D" id="3.40.140.10">
    <property type="entry name" value="Cytidine Deaminase, domain 2"/>
    <property type="match status" value="1"/>
</dbReference>
<dbReference type="Proteomes" id="UP000694397">
    <property type="component" value="Chromosome 12"/>
</dbReference>
<proteinExistence type="predicted"/>
<reference evidence="3 4" key="1">
    <citation type="submission" date="2019-04" db="EMBL/GenBank/DDBJ databases">
        <authorList>
            <consortium name="Wellcome Sanger Institute Data Sharing"/>
        </authorList>
    </citation>
    <scope>NUCLEOTIDE SEQUENCE [LARGE SCALE GENOMIC DNA]</scope>
</reference>
<evidence type="ECO:0000313" key="3">
    <source>
        <dbReference type="Ensembl" id="ENSSFOP00015009596.2"/>
    </source>
</evidence>
<dbReference type="InterPro" id="IPR016192">
    <property type="entry name" value="APOBEC/CMP_deaminase_Zn-bd"/>
</dbReference>
<reference evidence="3" key="2">
    <citation type="submission" date="2025-08" db="UniProtKB">
        <authorList>
            <consortium name="Ensembl"/>
        </authorList>
    </citation>
    <scope>IDENTIFICATION</scope>
</reference>
<dbReference type="PROSITE" id="PS00903">
    <property type="entry name" value="CYT_DCMP_DEAMINASES_1"/>
    <property type="match status" value="1"/>
</dbReference>
<reference evidence="3" key="3">
    <citation type="submission" date="2025-09" db="UniProtKB">
        <authorList>
            <consortium name="Ensembl"/>
        </authorList>
    </citation>
    <scope>IDENTIFICATION</scope>
</reference>